<organism evidence="10 11">
    <name type="scientific">Camelina sativa</name>
    <name type="common">False flax</name>
    <name type="synonym">Myagrum sativum</name>
    <dbReference type="NCBI Taxonomy" id="90675"/>
    <lineage>
        <taxon>Eukaryota</taxon>
        <taxon>Viridiplantae</taxon>
        <taxon>Streptophyta</taxon>
        <taxon>Embryophyta</taxon>
        <taxon>Tracheophyta</taxon>
        <taxon>Spermatophyta</taxon>
        <taxon>Magnoliopsida</taxon>
        <taxon>eudicotyledons</taxon>
        <taxon>Gunneridae</taxon>
        <taxon>Pentapetalae</taxon>
        <taxon>rosids</taxon>
        <taxon>malvids</taxon>
        <taxon>Brassicales</taxon>
        <taxon>Brassicaceae</taxon>
        <taxon>Camelineae</taxon>
        <taxon>Camelina</taxon>
    </lineage>
</organism>
<dbReference type="SUPFAM" id="SSF56112">
    <property type="entry name" value="Protein kinase-like (PK-like)"/>
    <property type="match status" value="1"/>
</dbReference>
<dbReference type="InterPro" id="IPR017441">
    <property type="entry name" value="Protein_kinase_ATP_BS"/>
</dbReference>
<accession>A0ABM1R3F1</accession>
<dbReference type="PROSITE" id="PS00107">
    <property type="entry name" value="PROTEIN_KINASE_ATP"/>
    <property type="match status" value="1"/>
</dbReference>
<dbReference type="InterPro" id="IPR000719">
    <property type="entry name" value="Prot_kinase_dom"/>
</dbReference>
<evidence type="ECO:0000256" key="1">
    <source>
        <dbReference type="ARBA" id="ARBA00022527"/>
    </source>
</evidence>
<evidence type="ECO:0000256" key="8">
    <source>
        <dbReference type="SAM" id="Phobius"/>
    </source>
</evidence>
<dbReference type="PANTHER" id="PTHR27002">
    <property type="entry name" value="RECEPTOR-LIKE SERINE/THREONINE-PROTEIN KINASE SD1-8"/>
    <property type="match status" value="1"/>
</dbReference>
<keyword evidence="8" id="KW-0472">Membrane</keyword>
<keyword evidence="3 6" id="KW-0547">Nucleotide-binding</keyword>
<evidence type="ECO:0000256" key="3">
    <source>
        <dbReference type="ARBA" id="ARBA00022741"/>
    </source>
</evidence>
<dbReference type="PANTHER" id="PTHR27002:SF150">
    <property type="entry name" value="RECEPTOR-LIKE SERINE_THREONINE-PROTEIN KINASE SD1-8"/>
    <property type="match status" value="1"/>
</dbReference>
<keyword evidence="4" id="KW-0418">Kinase</keyword>
<dbReference type="Gene3D" id="1.10.510.10">
    <property type="entry name" value="Transferase(Phosphotransferase) domain 1"/>
    <property type="match status" value="1"/>
</dbReference>
<dbReference type="Pfam" id="PF00069">
    <property type="entry name" value="Pkinase"/>
    <property type="match status" value="1"/>
</dbReference>
<dbReference type="CDD" id="cd14066">
    <property type="entry name" value="STKc_IRAK"/>
    <property type="match status" value="1"/>
</dbReference>
<evidence type="ECO:0000256" key="2">
    <source>
        <dbReference type="ARBA" id="ARBA00022679"/>
    </source>
</evidence>
<evidence type="ECO:0000313" key="11">
    <source>
        <dbReference type="RefSeq" id="XP_019093539.1"/>
    </source>
</evidence>
<feature type="transmembrane region" description="Helical" evidence="8">
    <location>
        <begin position="48"/>
        <end position="68"/>
    </location>
</feature>
<reference evidence="11" key="2">
    <citation type="submission" date="2025-08" db="UniProtKB">
        <authorList>
            <consortium name="RefSeq"/>
        </authorList>
    </citation>
    <scope>IDENTIFICATION</scope>
    <source>
        <tissue evidence="11">Leaf</tissue>
    </source>
</reference>
<sequence>MSDCMMWSDSEPLIDVRSYNGGDKGQDLYIKIAVPADFGNKNMSETTIGLIAGGASTLLLIFIVLLLFKKRIRKMMARTIVCQRENPTMEMISITEEWQSKAMDFEVISQATNFFSDSNKIGEGGFGNVYKGRLLNGLEVAVKRIISMTPEGIENFDNEVRLIGLVQHINIIRLIGFFSDENERILVYEHLENLGLNSCIFDTTRSSSLNWQKRFDIAIGIARGLSYLHQDSRFKIIHLDLKPSNILLGVDMIPKISDFGMAKTLARDETEAIATGGGGTFGYMPPEYLRNNIYSVKYDVFSFGVLLLEILSGKRNSRFPALNDGETLLSYIWSNWSEGKGLEIVDPAITSSSEFRPDQVLRCIQIGLLCVQQLAQDRPTMWLVVLMLESETVDIDMPKSPGDTSSSSREHLDDESYSVCQMTMSTMNGR</sequence>
<keyword evidence="2" id="KW-0808">Transferase</keyword>
<reference evidence="10" key="1">
    <citation type="journal article" date="2014" name="Nat. Commun.">
        <title>The emerging biofuel crop Camelina sativa retains a highly undifferentiated hexaploid genome structure.</title>
        <authorList>
            <person name="Kagale S."/>
            <person name="Koh C."/>
            <person name="Nixon J."/>
            <person name="Bollina V."/>
            <person name="Clarke W.E."/>
            <person name="Tuteja R."/>
            <person name="Spillane C."/>
            <person name="Robinson S.J."/>
            <person name="Links M.G."/>
            <person name="Clarke C."/>
            <person name="Higgins E.E."/>
            <person name="Huebert T."/>
            <person name="Sharpe A.G."/>
            <person name="Parkin I.A."/>
        </authorList>
    </citation>
    <scope>NUCLEOTIDE SEQUENCE [LARGE SCALE GENOMIC DNA]</scope>
    <source>
        <strain evidence="10">cv. DH55</strain>
    </source>
</reference>
<evidence type="ECO:0000256" key="5">
    <source>
        <dbReference type="ARBA" id="ARBA00022840"/>
    </source>
</evidence>
<feature type="domain" description="Protein kinase" evidence="9">
    <location>
        <begin position="115"/>
        <end position="368"/>
    </location>
</feature>
<keyword evidence="8" id="KW-0812">Transmembrane</keyword>
<evidence type="ECO:0000256" key="4">
    <source>
        <dbReference type="ARBA" id="ARBA00022777"/>
    </source>
</evidence>
<gene>
    <name evidence="11" type="primary">LOC104752955</name>
</gene>
<dbReference type="RefSeq" id="XP_019093539.1">
    <property type="nucleotide sequence ID" value="XM_019237994.1"/>
</dbReference>
<feature type="binding site" evidence="6">
    <location>
        <position position="143"/>
    </location>
    <ligand>
        <name>ATP</name>
        <dbReference type="ChEBI" id="CHEBI:30616"/>
    </ligand>
</feature>
<dbReference type="Proteomes" id="UP000694864">
    <property type="component" value="Chromosome 16"/>
</dbReference>
<dbReference type="InterPro" id="IPR008271">
    <property type="entry name" value="Ser/Thr_kinase_AS"/>
</dbReference>
<keyword evidence="10" id="KW-1185">Reference proteome</keyword>
<evidence type="ECO:0000313" key="10">
    <source>
        <dbReference type="Proteomes" id="UP000694864"/>
    </source>
</evidence>
<keyword evidence="1 7" id="KW-0723">Serine/threonine-protein kinase</keyword>
<dbReference type="PROSITE" id="PS00108">
    <property type="entry name" value="PROTEIN_KINASE_ST"/>
    <property type="match status" value="1"/>
</dbReference>
<dbReference type="PROSITE" id="PS50011">
    <property type="entry name" value="PROTEIN_KINASE_DOM"/>
    <property type="match status" value="1"/>
</dbReference>
<dbReference type="SMART" id="SM00220">
    <property type="entry name" value="S_TKc"/>
    <property type="match status" value="1"/>
</dbReference>
<evidence type="ECO:0000256" key="7">
    <source>
        <dbReference type="RuleBase" id="RU000304"/>
    </source>
</evidence>
<keyword evidence="5 6" id="KW-0067">ATP-binding</keyword>
<dbReference type="InterPro" id="IPR011009">
    <property type="entry name" value="Kinase-like_dom_sf"/>
</dbReference>
<name>A0ABM1R3F1_CAMSA</name>
<proteinExistence type="inferred from homology"/>
<keyword evidence="8" id="KW-1133">Transmembrane helix</keyword>
<evidence type="ECO:0000259" key="9">
    <source>
        <dbReference type="PROSITE" id="PS50011"/>
    </source>
</evidence>
<comment type="similarity">
    <text evidence="7">Belongs to the protein kinase superfamily.</text>
</comment>
<dbReference type="GeneID" id="104752955"/>
<dbReference type="Gene3D" id="3.30.200.20">
    <property type="entry name" value="Phosphorylase Kinase, domain 1"/>
    <property type="match status" value="1"/>
</dbReference>
<evidence type="ECO:0000256" key="6">
    <source>
        <dbReference type="PROSITE-ProRule" id="PRU10141"/>
    </source>
</evidence>
<protein>
    <submittedName>
        <fullName evidence="11">Receptor-like serine/threonine-protein kinase SD1-8</fullName>
    </submittedName>
</protein>